<evidence type="ECO:0000256" key="1">
    <source>
        <dbReference type="ARBA" id="ARBA00022741"/>
    </source>
</evidence>
<keyword evidence="1" id="KW-0547">Nucleotide-binding</keyword>
<dbReference type="PANTHER" id="PTHR43582">
    <property type="entry name" value="LINEARMYCIN RESISTANCE ATP-BINDING PROTEIN LNRL"/>
    <property type="match status" value="1"/>
</dbReference>
<dbReference type="EMBL" id="DSYK01000535">
    <property type="protein sequence ID" value="HGS22355.1"/>
    <property type="molecule type" value="Genomic_DNA"/>
</dbReference>
<dbReference type="InterPro" id="IPR003593">
    <property type="entry name" value="AAA+_ATPase"/>
</dbReference>
<feature type="domain" description="ABC transporter" evidence="3">
    <location>
        <begin position="2"/>
        <end position="232"/>
    </location>
</feature>
<evidence type="ECO:0000313" key="4">
    <source>
        <dbReference type="EMBL" id="HGS22355.1"/>
    </source>
</evidence>
<dbReference type="Gene3D" id="3.40.50.300">
    <property type="entry name" value="P-loop containing nucleotide triphosphate hydrolases"/>
    <property type="match status" value="1"/>
</dbReference>
<accession>A0A7C4KI37</accession>
<dbReference type="AlphaFoldDB" id="A0A7C4KI37"/>
<comment type="caution">
    <text evidence="4">The sequence shown here is derived from an EMBL/GenBank/DDBJ whole genome shotgun (WGS) entry which is preliminary data.</text>
</comment>
<evidence type="ECO:0000256" key="2">
    <source>
        <dbReference type="ARBA" id="ARBA00022840"/>
    </source>
</evidence>
<dbReference type="PROSITE" id="PS50893">
    <property type="entry name" value="ABC_TRANSPORTER_2"/>
    <property type="match status" value="1"/>
</dbReference>
<organism evidence="4">
    <name type="scientific">Anaerolinea thermolimosa</name>
    <dbReference type="NCBI Taxonomy" id="229919"/>
    <lineage>
        <taxon>Bacteria</taxon>
        <taxon>Bacillati</taxon>
        <taxon>Chloroflexota</taxon>
        <taxon>Anaerolineae</taxon>
        <taxon>Anaerolineales</taxon>
        <taxon>Anaerolineaceae</taxon>
        <taxon>Anaerolinea</taxon>
    </lineage>
</organism>
<dbReference type="GO" id="GO:0016887">
    <property type="term" value="F:ATP hydrolysis activity"/>
    <property type="evidence" value="ECO:0007669"/>
    <property type="project" value="InterPro"/>
</dbReference>
<sequence>MLRVEDLWKIYGSAEAVKGISFAVETGEFFGLLGPNGAGKTSTIGMITGWVTPSRGRVEIGGVDLSGRAREAKKWVGLVPQNFAFYPRLTAEENLSFFGSLYGVQGGTLKERTARVLEMVSLTGRAGQRVETFSGGMKRRLNIAIGLIHDPAILILDEPTVGIDPTLYTAILDTVKELNRQGMTILYTTHYMEEAQELAHRVGIIDHGELIALGTQAELVRQVGEQQTLRLQFEEDQSVAALAEKFACLPGVARVKAEDHSLALLGESAERMLPPAVQLCGEVGLRLRTVQIQEPNLEALFLHLTGRALRD</sequence>
<proteinExistence type="predicted"/>
<reference evidence="4" key="1">
    <citation type="journal article" date="2020" name="mSystems">
        <title>Genome- and Community-Level Interaction Insights into Carbon Utilization and Element Cycling Functions of Hydrothermarchaeota in Hydrothermal Sediment.</title>
        <authorList>
            <person name="Zhou Z."/>
            <person name="Liu Y."/>
            <person name="Xu W."/>
            <person name="Pan J."/>
            <person name="Luo Z.H."/>
            <person name="Li M."/>
        </authorList>
    </citation>
    <scope>NUCLEOTIDE SEQUENCE [LARGE SCALE GENOMIC DNA]</scope>
    <source>
        <strain evidence="4">SpSt-573</strain>
    </source>
</reference>
<dbReference type="InterPro" id="IPR027417">
    <property type="entry name" value="P-loop_NTPase"/>
</dbReference>
<dbReference type="InterPro" id="IPR003439">
    <property type="entry name" value="ABC_transporter-like_ATP-bd"/>
</dbReference>
<evidence type="ECO:0000259" key="3">
    <source>
        <dbReference type="PROSITE" id="PS50893"/>
    </source>
</evidence>
<dbReference type="SMART" id="SM00382">
    <property type="entry name" value="AAA"/>
    <property type="match status" value="1"/>
</dbReference>
<dbReference type="InterPro" id="IPR017871">
    <property type="entry name" value="ABC_transporter-like_CS"/>
</dbReference>
<dbReference type="PANTHER" id="PTHR43582:SF2">
    <property type="entry name" value="LINEARMYCIN RESISTANCE ATP-BINDING PROTEIN LNRL"/>
    <property type="match status" value="1"/>
</dbReference>
<dbReference type="SUPFAM" id="SSF52540">
    <property type="entry name" value="P-loop containing nucleoside triphosphate hydrolases"/>
    <property type="match status" value="1"/>
</dbReference>
<dbReference type="PROSITE" id="PS00211">
    <property type="entry name" value="ABC_TRANSPORTER_1"/>
    <property type="match status" value="1"/>
</dbReference>
<gene>
    <name evidence="4" type="ORF">ENT37_10850</name>
</gene>
<name>A0A7C4KI37_9CHLR</name>
<protein>
    <submittedName>
        <fullName evidence="4">ABC transporter ATP-binding protein</fullName>
    </submittedName>
</protein>
<dbReference type="Pfam" id="PF00005">
    <property type="entry name" value="ABC_tran"/>
    <property type="match status" value="1"/>
</dbReference>
<keyword evidence="2 4" id="KW-0067">ATP-binding</keyword>
<dbReference type="GO" id="GO:0005524">
    <property type="term" value="F:ATP binding"/>
    <property type="evidence" value="ECO:0007669"/>
    <property type="project" value="UniProtKB-KW"/>
</dbReference>